<evidence type="ECO:0000313" key="3">
    <source>
        <dbReference type="WBParaSite" id="ACOC_0000976601-mRNA-1"/>
    </source>
</evidence>
<protein>
    <submittedName>
        <fullName evidence="3">Transmembrane protein</fullName>
    </submittedName>
</protein>
<dbReference type="WBParaSite" id="ACOC_0000976601-mRNA-1">
    <property type="protein sequence ID" value="ACOC_0000976601-mRNA-1"/>
    <property type="gene ID" value="ACOC_0000976601"/>
</dbReference>
<evidence type="ECO:0000313" key="2">
    <source>
        <dbReference type="Proteomes" id="UP000267027"/>
    </source>
</evidence>
<dbReference type="STRING" id="334426.A0A0R3PUX7"/>
<dbReference type="Proteomes" id="UP000267027">
    <property type="component" value="Unassembled WGS sequence"/>
</dbReference>
<dbReference type="EMBL" id="UYYA01004350">
    <property type="protein sequence ID" value="VDM61352.1"/>
    <property type="molecule type" value="Genomic_DNA"/>
</dbReference>
<proteinExistence type="predicted"/>
<gene>
    <name evidence="1" type="ORF">ACOC_LOCUS9767</name>
</gene>
<reference evidence="1 2" key="2">
    <citation type="submission" date="2018-11" db="EMBL/GenBank/DDBJ databases">
        <authorList>
            <consortium name="Pathogen Informatics"/>
        </authorList>
    </citation>
    <scope>NUCLEOTIDE SEQUENCE [LARGE SCALE GENOMIC DNA]</scope>
    <source>
        <strain evidence="1 2">Costa Rica</strain>
    </source>
</reference>
<name>A0A0R3PUX7_ANGCS</name>
<accession>A0A0R3PUX7</accession>
<evidence type="ECO:0000313" key="1">
    <source>
        <dbReference type="EMBL" id="VDM61352.1"/>
    </source>
</evidence>
<reference evidence="3" key="1">
    <citation type="submission" date="2017-02" db="UniProtKB">
        <authorList>
            <consortium name="WormBaseParasite"/>
        </authorList>
    </citation>
    <scope>IDENTIFICATION</scope>
</reference>
<dbReference type="AlphaFoldDB" id="A0A0R3PUX7"/>
<sequence>MSSLKVFERVEHDEHDDITYAPEIQSVEIPPDQMSENSDNLQEYFDRAATEERKRRIHSPMPRLIERKSILGTIFYFYFI</sequence>
<dbReference type="OrthoDB" id="5855668at2759"/>
<keyword evidence="2" id="KW-1185">Reference proteome</keyword>
<organism evidence="3">
    <name type="scientific">Angiostrongylus costaricensis</name>
    <name type="common">Nematode worm</name>
    <dbReference type="NCBI Taxonomy" id="334426"/>
    <lineage>
        <taxon>Eukaryota</taxon>
        <taxon>Metazoa</taxon>
        <taxon>Ecdysozoa</taxon>
        <taxon>Nematoda</taxon>
        <taxon>Chromadorea</taxon>
        <taxon>Rhabditida</taxon>
        <taxon>Rhabditina</taxon>
        <taxon>Rhabditomorpha</taxon>
        <taxon>Strongyloidea</taxon>
        <taxon>Metastrongylidae</taxon>
        <taxon>Angiostrongylus</taxon>
    </lineage>
</organism>